<keyword evidence="2" id="KW-0238">DNA-binding</keyword>
<name>A0ABZ1KF85_9ACTN</name>
<evidence type="ECO:0000313" key="6">
    <source>
        <dbReference type="Proteomes" id="UP001622496"/>
    </source>
</evidence>
<dbReference type="PANTHER" id="PTHR43132:SF8">
    <property type="entry name" value="HTH-TYPE TRANSCRIPTIONAL REGULATOR KMTR"/>
    <property type="match status" value="1"/>
</dbReference>
<evidence type="ECO:0000313" key="5">
    <source>
        <dbReference type="EMBL" id="WTP70472.1"/>
    </source>
</evidence>
<geneLocation type="plasmid" evidence="5 6">
    <name>unnamed1</name>
</geneLocation>
<dbReference type="InterPro" id="IPR001845">
    <property type="entry name" value="HTH_ArsR_DNA-bd_dom"/>
</dbReference>
<gene>
    <name evidence="5" type="ORF">OG560_34005</name>
</gene>
<dbReference type="InterPro" id="IPR011991">
    <property type="entry name" value="ArsR-like_HTH"/>
</dbReference>
<proteinExistence type="predicted"/>
<organism evidence="5 6">
    <name type="scientific">[Kitasatospora] papulosa</name>
    <dbReference type="NCBI Taxonomy" id="1464011"/>
    <lineage>
        <taxon>Bacteria</taxon>
        <taxon>Bacillati</taxon>
        <taxon>Actinomycetota</taxon>
        <taxon>Actinomycetes</taxon>
        <taxon>Kitasatosporales</taxon>
        <taxon>Streptomycetaceae</taxon>
        <taxon>Streptomyces</taxon>
    </lineage>
</organism>
<sequence length="349" mass="37337">MARTAPKNADIGDFMLRIHFTSKDLARVTLGYNSSLPVSEAVMSLQALRRGSGPKFSAWRHHLAGKQLPARVSLLGSLVPASGWAPDFLTPGPEHASPTTGAFDVIRATPRRRLAAELHRLSSHHRLPAWTHLLADGDREALDTVTDTLAAYYDVAVTPYADRMRAVLDADHAWRVHTMARLGVGAVLAGLHPQVRWEEPVLELAGFAGQGQVDFHLEGRGLLLSAHIFCGSRPRALLNEVGTPVLVYAPVWNLQSDSLVAAPADARPHVSTALAALLGRTRAAVLEALATPAGHNTKQLAERLAISPASASEHVAALRAAGLVTSLRHANMVRHTATTLGKNLISTAT</sequence>
<evidence type="ECO:0000256" key="3">
    <source>
        <dbReference type="ARBA" id="ARBA00023163"/>
    </source>
</evidence>
<keyword evidence="1" id="KW-0805">Transcription regulation</keyword>
<evidence type="ECO:0000259" key="4">
    <source>
        <dbReference type="SMART" id="SM00418"/>
    </source>
</evidence>
<keyword evidence="6" id="KW-1185">Reference proteome</keyword>
<evidence type="ECO:0000256" key="1">
    <source>
        <dbReference type="ARBA" id="ARBA00023015"/>
    </source>
</evidence>
<dbReference type="RefSeq" id="WP_365024274.1">
    <property type="nucleotide sequence ID" value="NZ_CP108136.1"/>
</dbReference>
<dbReference type="SMART" id="SM00418">
    <property type="entry name" value="HTH_ARSR"/>
    <property type="match status" value="1"/>
</dbReference>
<dbReference type="SUPFAM" id="SSF46785">
    <property type="entry name" value="Winged helix' DNA-binding domain"/>
    <property type="match status" value="1"/>
</dbReference>
<accession>A0ABZ1KF85</accession>
<dbReference type="InterPro" id="IPR036388">
    <property type="entry name" value="WH-like_DNA-bd_sf"/>
</dbReference>
<evidence type="ECO:0000256" key="2">
    <source>
        <dbReference type="ARBA" id="ARBA00023125"/>
    </source>
</evidence>
<dbReference type="Proteomes" id="UP001622496">
    <property type="component" value="Plasmid unnamed1"/>
</dbReference>
<feature type="domain" description="HTH arsR-type" evidence="4">
    <location>
        <begin position="272"/>
        <end position="349"/>
    </location>
</feature>
<dbReference type="CDD" id="cd00090">
    <property type="entry name" value="HTH_ARSR"/>
    <property type="match status" value="1"/>
</dbReference>
<keyword evidence="3" id="KW-0804">Transcription</keyword>
<dbReference type="InterPro" id="IPR051011">
    <property type="entry name" value="Metal_resp_trans_reg"/>
</dbReference>
<reference evidence="5 6" key="1">
    <citation type="submission" date="2022-10" db="EMBL/GenBank/DDBJ databases">
        <title>The complete genomes of actinobacterial strains from the NBC collection.</title>
        <authorList>
            <person name="Joergensen T.S."/>
            <person name="Alvarez Arevalo M."/>
            <person name="Sterndorff E.B."/>
            <person name="Faurdal D."/>
            <person name="Vuksanovic O."/>
            <person name="Mourched A.-S."/>
            <person name="Charusanti P."/>
            <person name="Shaw S."/>
            <person name="Blin K."/>
            <person name="Weber T."/>
        </authorList>
    </citation>
    <scope>NUCLEOTIDE SEQUENCE [LARGE SCALE GENOMIC DNA]</scope>
    <source>
        <strain evidence="5 6">NBC_00185</strain>
        <plasmid evidence="5 6">unnamed1</plasmid>
    </source>
</reference>
<dbReference type="EMBL" id="CP108136">
    <property type="protein sequence ID" value="WTP70472.1"/>
    <property type="molecule type" value="Genomic_DNA"/>
</dbReference>
<dbReference type="PANTHER" id="PTHR43132">
    <property type="entry name" value="ARSENICAL RESISTANCE OPERON REPRESSOR ARSR-RELATED"/>
    <property type="match status" value="1"/>
</dbReference>
<keyword evidence="5" id="KW-0614">Plasmid</keyword>
<dbReference type="Gene3D" id="1.10.10.10">
    <property type="entry name" value="Winged helix-like DNA-binding domain superfamily/Winged helix DNA-binding domain"/>
    <property type="match status" value="1"/>
</dbReference>
<protein>
    <submittedName>
        <fullName evidence="5">Helix-turn-helix domain-containing protein</fullName>
    </submittedName>
</protein>
<dbReference type="InterPro" id="IPR036390">
    <property type="entry name" value="WH_DNA-bd_sf"/>
</dbReference>
<dbReference type="Pfam" id="PF12840">
    <property type="entry name" value="HTH_20"/>
    <property type="match status" value="1"/>
</dbReference>